<dbReference type="SUPFAM" id="SSF57667">
    <property type="entry name" value="beta-beta-alpha zinc fingers"/>
    <property type="match status" value="1"/>
</dbReference>
<name>A0AA35JJV0_SACUV</name>
<sequence>MAVGQKKYICSFCLKPFSRSEHKIRHERSHAGVKPFQCQVCKHSFVRRDLLQRHIRTVHRSFLLSNCASVVDSKAEEESASLGADAADSASTRDIKLETLVNSMIKVNSGLINIHYHNVKVERTDQQQRDFAGESSSLQRRKSPFKQTKRQLESSISAKILQEYPLEFISAREVLTFFKIGVKHLVENNIFQNFFPDLFSTLQDNALVERFWICRPFGLIIACLGMSTSLNQDSQKLWSVCCTNLYASSTLDDECNGNGNDNQDREQHVIFALVLFYSLLIMLENNLPVSNSIKNLNVFTMLQDILKLFTVASTTTTTTTTTSSYRYLSASENVWFIFNLWANILRDSSNFNNDSLQIFNWFSNQELSLSTPLKDFLNREPPIVTTDLTLRQINVLADYAYVHFIIKKNFGHELPNVFGVHDLLIYINECFIAQQPIASEIRSNTSLFATVLSAKITECKSKSHWLLWETIWFDFIDNLTLRSGAGRNMWFIDNFPQVSGSCFLYQSSSLIDETLITTSLSIVSMLLNQKSFSPASLNSRNIQLITDIVSFQLKLFSSELIASSDVSPSQVSQLLMNPNIELLLYFWYDTIYIQHQDSLSPGENEEFEKVEMFINDYIITHRKNLVTDLHSILFDFWSDSFIAYHILLHAIVTSLKENILYPYLIYSPHLNDQTKALLTDISNWSCFALQQPFRKTSRGSLSTAADMRSQSITSCLPLSPTFSKRDSNHNRILLPPLNIKAIEPISTSNYTYLNSALQYQQEQKPLRNADNNINSNIQTILIPPQVDKESQKYSVGSENNQSKNIEILGQIK</sequence>
<keyword evidence="5" id="KW-0862">Zinc</keyword>
<gene>
    <name evidence="10" type="primary">SUVC07G3020</name>
    <name evidence="10" type="ORF">SUVC_07G3020</name>
</gene>
<evidence type="ECO:0000313" key="11">
    <source>
        <dbReference type="Proteomes" id="UP001162090"/>
    </source>
</evidence>
<dbReference type="PANTHER" id="PTHR40626">
    <property type="entry name" value="MIP31509P"/>
    <property type="match status" value="1"/>
</dbReference>
<dbReference type="GO" id="GO:0005634">
    <property type="term" value="C:nucleus"/>
    <property type="evidence" value="ECO:0007669"/>
    <property type="project" value="UniProtKB-SubCell"/>
</dbReference>
<evidence type="ECO:0000256" key="1">
    <source>
        <dbReference type="ARBA" id="ARBA00004123"/>
    </source>
</evidence>
<evidence type="ECO:0000256" key="6">
    <source>
        <dbReference type="ARBA" id="ARBA00023242"/>
    </source>
</evidence>
<keyword evidence="2" id="KW-0479">Metal-binding</keyword>
<dbReference type="InterPro" id="IPR036236">
    <property type="entry name" value="Znf_C2H2_sf"/>
</dbReference>
<dbReference type="InterPro" id="IPR013087">
    <property type="entry name" value="Znf_C2H2_type"/>
</dbReference>
<keyword evidence="6" id="KW-0539">Nucleus</keyword>
<protein>
    <recommendedName>
        <fullName evidence="9">C2H2-type domain-containing protein</fullName>
    </recommendedName>
</protein>
<feature type="region of interest" description="Disordered" evidence="8">
    <location>
        <begin position="130"/>
        <end position="150"/>
    </location>
</feature>
<dbReference type="FunFam" id="3.30.160.60:FF:000446">
    <property type="entry name" value="Zinc finger protein"/>
    <property type="match status" value="1"/>
</dbReference>
<evidence type="ECO:0000256" key="5">
    <source>
        <dbReference type="ARBA" id="ARBA00022833"/>
    </source>
</evidence>
<dbReference type="FunFam" id="3.30.160.60:FF:002925">
    <property type="entry name" value="Zinc finger protein YGR067C"/>
    <property type="match status" value="1"/>
</dbReference>
<evidence type="ECO:0000259" key="9">
    <source>
        <dbReference type="PROSITE" id="PS50157"/>
    </source>
</evidence>
<dbReference type="SMART" id="SM00355">
    <property type="entry name" value="ZnF_C2H2"/>
    <property type="match status" value="2"/>
</dbReference>
<organism evidence="10 11">
    <name type="scientific">Saccharomyces uvarum</name>
    <name type="common">Yeast</name>
    <name type="synonym">Saccharomyces bayanus var. uvarum</name>
    <dbReference type="NCBI Taxonomy" id="230603"/>
    <lineage>
        <taxon>Eukaryota</taxon>
        <taxon>Fungi</taxon>
        <taxon>Dikarya</taxon>
        <taxon>Ascomycota</taxon>
        <taxon>Saccharomycotina</taxon>
        <taxon>Saccharomycetes</taxon>
        <taxon>Saccharomycetales</taxon>
        <taxon>Saccharomycetaceae</taxon>
        <taxon>Saccharomyces</taxon>
    </lineage>
</organism>
<feature type="domain" description="C2H2-type" evidence="9">
    <location>
        <begin position="36"/>
        <end position="59"/>
    </location>
</feature>
<dbReference type="PROSITE" id="PS50157">
    <property type="entry name" value="ZINC_FINGER_C2H2_2"/>
    <property type="match status" value="2"/>
</dbReference>
<accession>A0AA35JJV0</accession>
<dbReference type="GO" id="GO:0008270">
    <property type="term" value="F:zinc ion binding"/>
    <property type="evidence" value="ECO:0007669"/>
    <property type="project" value="UniProtKB-KW"/>
</dbReference>
<keyword evidence="3" id="KW-0677">Repeat</keyword>
<dbReference type="GO" id="GO:0000981">
    <property type="term" value="F:DNA-binding transcription factor activity, RNA polymerase II-specific"/>
    <property type="evidence" value="ECO:0007669"/>
    <property type="project" value="InterPro"/>
</dbReference>
<reference evidence="10" key="1">
    <citation type="submission" date="2022-10" db="EMBL/GenBank/DDBJ databases">
        <authorList>
            <person name="Byrne P K."/>
        </authorList>
    </citation>
    <scope>NUCLEOTIDE SEQUENCE</scope>
    <source>
        <strain evidence="10">CBS7001</strain>
    </source>
</reference>
<dbReference type="Proteomes" id="UP001162090">
    <property type="component" value="Chromosome 7"/>
</dbReference>
<evidence type="ECO:0000256" key="7">
    <source>
        <dbReference type="PROSITE-ProRule" id="PRU00042"/>
    </source>
</evidence>
<evidence type="ECO:0000256" key="2">
    <source>
        <dbReference type="ARBA" id="ARBA00022723"/>
    </source>
</evidence>
<evidence type="ECO:0000256" key="8">
    <source>
        <dbReference type="SAM" id="MobiDB-lite"/>
    </source>
</evidence>
<comment type="subcellular location">
    <subcellularLocation>
        <location evidence="1">Nucleus</location>
    </subcellularLocation>
</comment>
<dbReference type="PROSITE" id="PS00028">
    <property type="entry name" value="ZINC_FINGER_C2H2_1"/>
    <property type="match status" value="2"/>
</dbReference>
<dbReference type="InterPro" id="IPR051059">
    <property type="entry name" value="VerF-like"/>
</dbReference>
<dbReference type="AlphaFoldDB" id="A0AA35JJV0"/>
<feature type="domain" description="C2H2-type" evidence="9">
    <location>
        <begin position="8"/>
        <end position="35"/>
    </location>
</feature>
<dbReference type="EMBL" id="OX365918">
    <property type="protein sequence ID" value="CAI4062818.1"/>
    <property type="molecule type" value="Genomic_DNA"/>
</dbReference>
<dbReference type="Gene3D" id="3.30.160.60">
    <property type="entry name" value="Classic Zinc Finger"/>
    <property type="match status" value="2"/>
</dbReference>
<dbReference type="Pfam" id="PF00096">
    <property type="entry name" value="zf-C2H2"/>
    <property type="match status" value="1"/>
</dbReference>
<keyword evidence="4 7" id="KW-0863">Zinc-finger</keyword>
<dbReference type="PANTHER" id="PTHR40626:SF34">
    <property type="entry name" value="ZINC FINGER PROTEIN YGR067C"/>
    <property type="match status" value="1"/>
</dbReference>
<dbReference type="GO" id="GO:0000978">
    <property type="term" value="F:RNA polymerase II cis-regulatory region sequence-specific DNA binding"/>
    <property type="evidence" value="ECO:0007669"/>
    <property type="project" value="InterPro"/>
</dbReference>
<dbReference type="GO" id="GO:0000785">
    <property type="term" value="C:chromatin"/>
    <property type="evidence" value="ECO:0007669"/>
    <property type="project" value="TreeGrafter"/>
</dbReference>
<evidence type="ECO:0000313" key="10">
    <source>
        <dbReference type="EMBL" id="CAI4062818.1"/>
    </source>
</evidence>
<proteinExistence type="predicted"/>
<evidence type="ECO:0000256" key="4">
    <source>
        <dbReference type="ARBA" id="ARBA00022771"/>
    </source>
</evidence>
<evidence type="ECO:0000256" key="3">
    <source>
        <dbReference type="ARBA" id="ARBA00022737"/>
    </source>
</evidence>
<feature type="compositionally biased region" description="Basic residues" evidence="8">
    <location>
        <begin position="139"/>
        <end position="149"/>
    </location>
</feature>